<keyword evidence="1" id="KW-0472">Membrane</keyword>
<name>A0A941DV82_9BACI</name>
<feature type="transmembrane region" description="Helical" evidence="1">
    <location>
        <begin position="52"/>
        <end position="70"/>
    </location>
</feature>
<accession>A0A941DV82</accession>
<comment type="caution">
    <text evidence="2">The sequence shown here is derived from an EMBL/GenBank/DDBJ whole genome shotgun (WGS) entry which is preliminary data.</text>
</comment>
<organism evidence="2 3">
    <name type="scientific">Virgibacillus salarius</name>
    <dbReference type="NCBI Taxonomy" id="447199"/>
    <lineage>
        <taxon>Bacteria</taxon>
        <taxon>Bacillati</taxon>
        <taxon>Bacillota</taxon>
        <taxon>Bacilli</taxon>
        <taxon>Bacillales</taxon>
        <taxon>Bacillaceae</taxon>
        <taxon>Virgibacillus</taxon>
    </lineage>
</organism>
<evidence type="ECO:0000256" key="1">
    <source>
        <dbReference type="SAM" id="Phobius"/>
    </source>
</evidence>
<feature type="transmembrane region" description="Helical" evidence="1">
    <location>
        <begin position="12"/>
        <end position="32"/>
    </location>
</feature>
<protein>
    <submittedName>
        <fullName evidence="2">Uncharacterized protein</fullName>
    </submittedName>
</protein>
<evidence type="ECO:0000313" key="3">
    <source>
        <dbReference type="Proteomes" id="UP000675284"/>
    </source>
</evidence>
<keyword evidence="1" id="KW-0812">Transmembrane</keyword>
<dbReference type="RefSeq" id="WP_166530291.1">
    <property type="nucleotide sequence ID" value="NZ_BAAACY010000088.1"/>
</dbReference>
<keyword evidence="1" id="KW-1133">Transmembrane helix</keyword>
<keyword evidence="3" id="KW-1185">Reference proteome</keyword>
<dbReference type="AlphaFoldDB" id="A0A941DV82"/>
<evidence type="ECO:0000313" key="2">
    <source>
        <dbReference type="EMBL" id="MBR7796117.1"/>
    </source>
</evidence>
<reference evidence="2" key="1">
    <citation type="submission" date="2021-04" db="EMBL/GenBank/DDBJ databases">
        <title>Isolation and polyphasic classification of algal microorganism.</title>
        <authorList>
            <person name="Wang S."/>
        </authorList>
    </citation>
    <scope>NUCLEOTIDE SEQUENCE</scope>
    <source>
        <strain evidence="2">720a</strain>
    </source>
</reference>
<gene>
    <name evidence="2" type="ORF">KCX74_08685</name>
</gene>
<dbReference type="EMBL" id="JAGSOT010000021">
    <property type="protein sequence ID" value="MBR7796117.1"/>
    <property type="molecule type" value="Genomic_DNA"/>
</dbReference>
<feature type="transmembrane region" description="Helical" evidence="1">
    <location>
        <begin position="91"/>
        <end position="114"/>
    </location>
</feature>
<proteinExistence type="predicted"/>
<sequence length="115" mass="13388">MKVMLSAILEIVRVLVVIVFFFVLIGIVVNGVFENTTNLDVQELIEDNGYLFFFRLLQGVGVVGVIYIFYRNKYQFSGWYRGKQMQRLSKRTTRMLLCISLVCMFALYAVVWLVV</sequence>
<dbReference type="Proteomes" id="UP000675284">
    <property type="component" value="Unassembled WGS sequence"/>
</dbReference>